<gene>
    <name evidence="2" type="ORF">OLC1_LOCUS15051</name>
</gene>
<dbReference type="PANTHER" id="PTHR31111:SF138">
    <property type="entry name" value="F-BOX ASSOCIATED DOMAIN-CONTAINING PROTEIN"/>
    <property type="match status" value="1"/>
</dbReference>
<accession>A0AAV1DIS7</accession>
<evidence type="ECO:0000313" key="2">
    <source>
        <dbReference type="EMBL" id="CAI9106572.1"/>
    </source>
</evidence>
<name>A0AAV1DIS7_OLDCO</name>
<dbReference type="PANTHER" id="PTHR31111">
    <property type="entry name" value="BNAA05G37150D PROTEIN-RELATED"/>
    <property type="match status" value="1"/>
</dbReference>
<organism evidence="2 3">
    <name type="scientific">Oldenlandia corymbosa var. corymbosa</name>
    <dbReference type="NCBI Taxonomy" id="529605"/>
    <lineage>
        <taxon>Eukaryota</taxon>
        <taxon>Viridiplantae</taxon>
        <taxon>Streptophyta</taxon>
        <taxon>Embryophyta</taxon>
        <taxon>Tracheophyta</taxon>
        <taxon>Spermatophyta</taxon>
        <taxon>Magnoliopsida</taxon>
        <taxon>eudicotyledons</taxon>
        <taxon>Gunneridae</taxon>
        <taxon>Pentapetalae</taxon>
        <taxon>asterids</taxon>
        <taxon>lamiids</taxon>
        <taxon>Gentianales</taxon>
        <taxon>Rubiaceae</taxon>
        <taxon>Rubioideae</taxon>
        <taxon>Spermacoceae</taxon>
        <taxon>Hedyotis-Oldenlandia complex</taxon>
        <taxon>Oldenlandia</taxon>
    </lineage>
</organism>
<evidence type="ECO:0000259" key="1">
    <source>
        <dbReference type="Pfam" id="PF08268"/>
    </source>
</evidence>
<sequence>MQIQGGSRNFLLLQEDSERGFCFSSSTSPCAICSDDESRALLETAFWREAFPEGGGKETPPFGAELEIILDPAFAVLQQVHNAGSASILICDTAKNIPVLNFVQINPDGSHQISRHHRDVFPSSAACYRCTDQVNGLICFYHGGKGRSSSETQYYYLHNIATNETLRIPDSRCRGHEWSRYQLGFDPVSKLYKLLRVCVTKDTYDWEILTFGGGRESSWRRISSPGRKGFVEDMLINSICYDGVLYWDHHSSDWGISAFGLSKEKFHIIPRGEEKIKDEFLIRNLESDDEMHKRYNMYFRITGILPDGKVLISAVGYDMPGQKKHLLFI</sequence>
<dbReference type="InterPro" id="IPR017451">
    <property type="entry name" value="F-box-assoc_interact_dom"/>
</dbReference>
<dbReference type="InterPro" id="IPR013187">
    <property type="entry name" value="F-box-assoc_dom_typ3"/>
</dbReference>
<feature type="domain" description="F-box associated beta-propeller type 3" evidence="1">
    <location>
        <begin position="104"/>
        <end position="277"/>
    </location>
</feature>
<dbReference type="Pfam" id="PF08268">
    <property type="entry name" value="FBA_3"/>
    <property type="match status" value="1"/>
</dbReference>
<keyword evidence="3" id="KW-1185">Reference proteome</keyword>
<dbReference type="EMBL" id="OX459122">
    <property type="protein sequence ID" value="CAI9106572.1"/>
    <property type="molecule type" value="Genomic_DNA"/>
</dbReference>
<dbReference type="NCBIfam" id="TIGR01640">
    <property type="entry name" value="F_box_assoc_1"/>
    <property type="match status" value="1"/>
</dbReference>
<protein>
    <submittedName>
        <fullName evidence="2">OLC1v1005760C1</fullName>
    </submittedName>
</protein>
<evidence type="ECO:0000313" key="3">
    <source>
        <dbReference type="Proteomes" id="UP001161247"/>
    </source>
</evidence>
<dbReference type="Proteomes" id="UP001161247">
    <property type="component" value="Chromosome 5"/>
</dbReference>
<reference evidence="2" key="1">
    <citation type="submission" date="2023-03" db="EMBL/GenBank/DDBJ databases">
        <authorList>
            <person name="Julca I."/>
        </authorList>
    </citation>
    <scope>NUCLEOTIDE SEQUENCE</scope>
</reference>
<proteinExistence type="predicted"/>
<dbReference type="AlphaFoldDB" id="A0AAV1DIS7"/>